<dbReference type="InterPro" id="IPR050156">
    <property type="entry name" value="TC-AMP_synthase_SUA5"/>
</dbReference>
<dbReference type="OrthoDB" id="9814580at2"/>
<comment type="catalytic activity">
    <reaction evidence="8 9">
        <text>L-threonine + hydrogencarbonate + ATP = L-threonylcarbamoyladenylate + diphosphate + H2O</text>
        <dbReference type="Rhea" id="RHEA:36407"/>
        <dbReference type="ChEBI" id="CHEBI:15377"/>
        <dbReference type="ChEBI" id="CHEBI:17544"/>
        <dbReference type="ChEBI" id="CHEBI:30616"/>
        <dbReference type="ChEBI" id="CHEBI:33019"/>
        <dbReference type="ChEBI" id="CHEBI:57926"/>
        <dbReference type="ChEBI" id="CHEBI:73682"/>
        <dbReference type="EC" id="2.7.7.87"/>
    </reaction>
</comment>
<evidence type="ECO:0000256" key="7">
    <source>
        <dbReference type="ARBA" id="ARBA00022840"/>
    </source>
</evidence>
<dbReference type="EC" id="2.7.7.87" evidence="9"/>
<evidence type="ECO:0000256" key="2">
    <source>
        <dbReference type="ARBA" id="ARBA00022490"/>
    </source>
</evidence>
<dbReference type="GO" id="GO:0061710">
    <property type="term" value="F:L-threonylcarbamoyladenylate synthase"/>
    <property type="evidence" value="ECO:0007669"/>
    <property type="project" value="UniProtKB-EC"/>
</dbReference>
<dbReference type="AlphaFoldDB" id="A0A1N6HA80"/>
<evidence type="ECO:0000259" key="10">
    <source>
        <dbReference type="PROSITE" id="PS51163"/>
    </source>
</evidence>
<keyword evidence="12" id="KW-1185">Reference proteome</keyword>
<dbReference type="PANTHER" id="PTHR17490">
    <property type="entry name" value="SUA5"/>
    <property type="match status" value="1"/>
</dbReference>
<proteinExistence type="inferred from homology"/>
<evidence type="ECO:0000256" key="9">
    <source>
        <dbReference type="HAMAP-Rule" id="MF_01852"/>
    </source>
</evidence>
<keyword evidence="5 9" id="KW-0548">Nucleotidyltransferase</keyword>
<dbReference type="GO" id="GO:0005737">
    <property type="term" value="C:cytoplasm"/>
    <property type="evidence" value="ECO:0007669"/>
    <property type="project" value="UniProtKB-SubCell"/>
</dbReference>
<keyword evidence="3 9" id="KW-0808">Transferase</keyword>
<dbReference type="SUPFAM" id="SSF55821">
    <property type="entry name" value="YrdC/RibB"/>
    <property type="match status" value="1"/>
</dbReference>
<dbReference type="PROSITE" id="PS51163">
    <property type="entry name" value="YRDC"/>
    <property type="match status" value="1"/>
</dbReference>
<keyword evidence="4 9" id="KW-0819">tRNA processing</keyword>
<dbReference type="GO" id="GO:0006450">
    <property type="term" value="P:regulation of translational fidelity"/>
    <property type="evidence" value="ECO:0007669"/>
    <property type="project" value="TreeGrafter"/>
</dbReference>
<evidence type="ECO:0000256" key="4">
    <source>
        <dbReference type="ARBA" id="ARBA00022694"/>
    </source>
</evidence>
<comment type="subcellular location">
    <subcellularLocation>
        <location evidence="1 9">Cytoplasm</location>
    </subcellularLocation>
</comment>
<reference evidence="11 12" key="1">
    <citation type="submission" date="2016-11" db="EMBL/GenBank/DDBJ databases">
        <authorList>
            <person name="Jaros S."/>
            <person name="Januszkiewicz K."/>
            <person name="Wedrychowicz H."/>
        </authorList>
    </citation>
    <scope>NUCLEOTIDE SEQUENCE [LARGE SCALE GENOMIC DNA]</scope>
    <source>
        <strain evidence="11 12">DSM 17737</strain>
    </source>
</reference>
<dbReference type="PANTHER" id="PTHR17490:SF18">
    <property type="entry name" value="THREONYLCARBAMOYL-AMP SYNTHASE"/>
    <property type="match status" value="1"/>
</dbReference>
<dbReference type="InterPro" id="IPR023535">
    <property type="entry name" value="TC-AMP_synthase"/>
</dbReference>
<evidence type="ECO:0000256" key="8">
    <source>
        <dbReference type="ARBA" id="ARBA00048366"/>
    </source>
</evidence>
<evidence type="ECO:0000313" key="11">
    <source>
        <dbReference type="EMBL" id="SIO16738.1"/>
    </source>
</evidence>
<dbReference type="GO" id="GO:0000049">
    <property type="term" value="F:tRNA binding"/>
    <property type="evidence" value="ECO:0007669"/>
    <property type="project" value="TreeGrafter"/>
</dbReference>
<comment type="function">
    <text evidence="9">Required for the formation of a threonylcarbamoyl group on adenosine at position 37 (t(6)A37) in tRNAs that read codons beginning with adenine. Catalyzes the conversion of L-threonine, HCO(3)(-)/CO(2) and ATP to give threonylcarbamoyl-AMP (TC-AMP) as the acyladenylate intermediate, with the release of diphosphate.</text>
</comment>
<dbReference type="InterPro" id="IPR006070">
    <property type="entry name" value="Sua5-like_dom"/>
</dbReference>
<keyword evidence="2 9" id="KW-0963">Cytoplasm</keyword>
<gene>
    <name evidence="9" type="primary">tsaC</name>
    <name evidence="11" type="ORF">SAMN05443662_1627</name>
</gene>
<keyword evidence="6 9" id="KW-0547">Nucleotide-binding</keyword>
<dbReference type="GO" id="GO:0005524">
    <property type="term" value="F:ATP binding"/>
    <property type="evidence" value="ECO:0007669"/>
    <property type="project" value="UniProtKB-UniRule"/>
</dbReference>
<accession>A0A1N6HA80</accession>
<evidence type="ECO:0000256" key="6">
    <source>
        <dbReference type="ARBA" id="ARBA00022741"/>
    </source>
</evidence>
<dbReference type="GO" id="GO:0002949">
    <property type="term" value="P:tRNA threonylcarbamoyladenosine modification"/>
    <property type="evidence" value="ECO:0007669"/>
    <property type="project" value="UniProtKB-UniRule"/>
</dbReference>
<dbReference type="Gene3D" id="3.90.870.10">
    <property type="entry name" value="DHBP synthase"/>
    <property type="match status" value="1"/>
</dbReference>
<dbReference type="EMBL" id="FSRE01000004">
    <property type="protein sequence ID" value="SIO16738.1"/>
    <property type="molecule type" value="Genomic_DNA"/>
</dbReference>
<dbReference type="STRING" id="364032.SAMN05443662_1627"/>
<sequence>MNRLSCEQGAAALQAGEIIAYPTEGVMGLGCDPCNEAAVMRLLALKRRPIEKGLILVGADLEQLRPLMDASRIEADHWARLSAGWPGPVTFVVPASERVPAWIRGRFVSVALRASAHPVVQRLCREFGGPIVSTSANLSGEAPARACDELSPELLQHLAGCVAGAIGDLQGPTPIIDVLTGRTLR</sequence>
<keyword evidence="7 9" id="KW-0067">ATP-binding</keyword>
<evidence type="ECO:0000256" key="3">
    <source>
        <dbReference type="ARBA" id="ARBA00022679"/>
    </source>
</evidence>
<dbReference type="HAMAP" id="MF_01852">
    <property type="entry name" value="TsaC"/>
    <property type="match status" value="1"/>
</dbReference>
<dbReference type="RefSeq" id="WP_074201902.1">
    <property type="nucleotide sequence ID" value="NZ_FSRE01000004.1"/>
</dbReference>
<comment type="similarity">
    <text evidence="9">Belongs to the SUA5 family. TsaC subfamily.</text>
</comment>
<evidence type="ECO:0000256" key="5">
    <source>
        <dbReference type="ARBA" id="ARBA00022695"/>
    </source>
</evidence>
<dbReference type="Proteomes" id="UP000198461">
    <property type="component" value="Unassembled WGS sequence"/>
</dbReference>
<name>A0A1N6HA80_9GAMM</name>
<evidence type="ECO:0000313" key="12">
    <source>
        <dbReference type="Proteomes" id="UP000198461"/>
    </source>
</evidence>
<evidence type="ECO:0000256" key="1">
    <source>
        <dbReference type="ARBA" id="ARBA00004496"/>
    </source>
</evidence>
<dbReference type="InterPro" id="IPR017945">
    <property type="entry name" value="DHBP_synth_RibB-like_a/b_dom"/>
</dbReference>
<feature type="domain" description="YrdC-like" evidence="10">
    <location>
        <begin position="3"/>
        <end position="185"/>
    </location>
</feature>
<dbReference type="GO" id="GO:0003725">
    <property type="term" value="F:double-stranded RNA binding"/>
    <property type="evidence" value="ECO:0007669"/>
    <property type="project" value="InterPro"/>
</dbReference>
<organism evidence="11 12">
    <name type="scientific">Sulfurivirga caldicuralii</name>
    <dbReference type="NCBI Taxonomy" id="364032"/>
    <lineage>
        <taxon>Bacteria</taxon>
        <taxon>Pseudomonadati</taxon>
        <taxon>Pseudomonadota</taxon>
        <taxon>Gammaproteobacteria</taxon>
        <taxon>Thiotrichales</taxon>
        <taxon>Piscirickettsiaceae</taxon>
        <taxon>Sulfurivirga</taxon>
    </lineage>
</organism>
<dbReference type="Pfam" id="PF01300">
    <property type="entry name" value="Sua5_yciO_yrdC"/>
    <property type="match status" value="1"/>
</dbReference>
<protein>
    <recommendedName>
        <fullName evidence="9">Threonylcarbamoyl-AMP synthase</fullName>
        <shortName evidence="9">TC-AMP synthase</shortName>
        <ecNumber evidence="9">2.7.7.87</ecNumber>
    </recommendedName>
    <alternativeName>
        <fullName evidence="9">L-threonylcarbamoyladenylate synthase</fullName>
    </alternativeName>
    <alternativeName>
        <fullName evidence="9">t(6)A37 threonylcarbamoyladenosine biosynthesis protein TsaC</fullName>
    </alternativeName>
    <alternativeName>
        <fullName evidence="9">tRNA threonylcarbamoyladenosine biosynthesis protein TsaC</fullName>
    </alternativeName>
</protein>